<dbReference type="NCBIfam" id="NF004831">
    <property type="entry name" value="PRK06183.1-5"/>
    <property type="match status" value="1"/>
</dbReference>
<proteinExistence type="predicted"/>
<dbReference type="NCBIfam" id="NF004829">
    <property type="entry name" value="PRK06183.1-3"/>
    <property type="match status" value="1"/>
</dbReference>
<accession>A0ABQ6A533</accession>
<dbReference type="PANTHER" id="PTHR43476:SF3">
    <property type="entry name" value="FAD-BINDING MONOOXYGENASE"/>
    <property type="match status" value="1"/>
</dbReference>
<evidence type="ECO:0000256" key="1">
    <source>
        <dbReference type="ARBA" id="ARBA00023002"/>
    </source>
</evidence>
<dbReference type="RefSeq" id="WP_284257656.1">
    <property type="nucleotide sequence ID" value="NZ_BSOS01000043.1"/>
</dbReference>
<feature type="domain" description="FAD-binding" evidence="2">
    <location>
        <begin position="9"/>
        <end position="343"/>
    </location>
</feature>
<keyword evidence="4" id="KW-1185">Reference proteome</keyword>
<dbReference type="PANTHER" id="PTHR43476">
    <property type="entry name" value="3-(3-HYDROXY-PHENYL)PROPIONATE/3-HYDROXYCINNAMIC ACID HYDROXYLASE"/>
    <property type="match status" value="1"/>
</dbReference>
<dbReference type="PRINTS" id="PR00420">
    <property type="entry name" value="RNGMNOXGNASE"/>
</dbReference>
<dbReference type="EMBL" id="BSOS01000043">
    <property type="protein sequence ID" value="GLR66956.1"/>
    <property type="molecule type" value="Genomic_DNA"/>
</dbReference>
<dbReference type="InterPro" id="IPR036188">
    <property type="entry name" value="FAD/NAD-bd_sf"/>
</dbReference>
<protein>
    <submittedName>
        <fullName evidence="3">3-(3-hydroxy-phenyl)propionate/3-hydroxycinnamic acid hydroxylase</fullName>
    </submittedName>
</protein>
<name>A0ABQ6A533_9PROT</name>
<dbReference type="Pfam" id="PF01494">
    <property type="entry name" value="FAD_binding_3"/>
    <property type="match status" value="1"/>
</dbReference>
<reference evidence="4" key="1">
    <citation type="journal article" date="2019" name="Int. J. Syst. Evol. Microbiol.">
        <title>The Global Catalogue of Microorganisms (GCM) 10K type strain sequencing project: providing services to taxonomists for standard genome sequencing and annotation.</title>
        <authorList>
            <consortium name="The Broad Institute Genomics Platform"/>
            <consortium name="The Broad Institute Genome Sequencing Center for Infectious Disease"/>
            <person name="Wu L."/>
            <person name="Ma J."/>
        </authorList>
    </citation>
    <scope>NUCLEOTIDE SEQUENCE [LARGE SCALE GENOMIC DNA]</scope>
    <source>
        <strain evidence="4">NBRC 112502</strain>
    </source>
</reference>
<dbReference type="SUPFAM" id="SSF51905">
    <property type="entry name" value="FAD/NAD(P)-binding domain"/>
    <property type="match status" value="1"/>
</dbReference>
<dbReference type="Gene3D" id="3.40.30.120">
    <property type="match status" value="1"/>
</dbReference>
<dbReference type="Proteomes" id="UP001156641">
    <property type="component" value="Unassembled WGS sequence"/>
</dbReference>
<evidence type="ECO:0000313" key="3">
    <source>
        <dbReference type="EMBL" id="GLR66956.1"/>
    </source>
</evidence>
<evidence type="ECO:0000313" key="4">
    <source>
        <dbReference type="Proteomes" id="UP001156641"/>
    </source>
</evidence>
<keyword evidence="1" id="KW-0560">Oxidoreductase</keyword>
<dbReference type="InterPro" id="IPR002938">
    <property type="entry name" value="FAD-bd"/>
</dbReference>
<dbReference type="Gene3D" id="3.50.50.60">
    <property type="entry name" value="FAD/NAD(P)-binding domain"/>
    <property type="match status" value="1"/>
</dbReference>
<comment type="caution">
    <text evidence="3">The sequence shown here is derived from an EMBL/GenBank/DDBJ whole genome shotgun (WGS) entry which is preliminary data.</text>
</comment>
<gene>
    <name evidence="3" type="primary">mhpA</name>
    <name evidence="3" type="ORF">GCM10010909_16360</name>
</gene>
<evidence type="ECO:0000259" key="2">
    <source>
        <dbReference type="Pfam" id="PF01494"/>
    </source>
</evidence>
<organism evidence="3 4">
    <name type="scientific">Acidocella aquatica</name>
    <dbReference type="NCBI Taxonomy" id="1922313"/>
    <lineage>
        <taxon>Bacteria</taxon>
        <taxon>Pseudomonadati</taxon>
        <taxon>Pseudomonadota</taxon>
        <taxon>Alphaproteobacteria</taxon>
        <taxon>Acetobacterales</taxon>
        <taxon>Acidocellaceae</taxon>
        <taxon>Acidocella</taxon>
    </lineage>
</organism>
<dbReference type="InterPro" id="IPR050631">
    <property type="entry name" value="PheA/TfdB_FAD_monoxygenase"/>
</dbReference>
<sequence>MSHQADIADLVVVGAGPVGLLLANYVAGHDLKVVVVERLPQLIDYPRGVGMDDECLRAFQAAGLAEAVLPHTTPDQWMRFVNGRGTVFASIEPKTRVFGWPRRNAFIQPLVDKVLAEGLGRYPSAQLLLGHTVNAFTQDNDGVDIEAEDANGAKRTIRARYVVGCDGGRSLVRKALDISFEGNTDSNRWIVVDLANDPSGSPNAYLHANPARPFVSIALPHGVRRYEFLLFPGEGQGDDVPREILESMMAKVVPDPKNIDLIRARVYTHNARLASTFRKGRVLLAGDAAHIMPVWQGQGYNSGIRDAANLGWKLVSVLTGIAGGGLLDTYESERRPHAAAMIKLSETVGKILAVRNPVGVAVRDTMIWIANLFPPVKRYFLEMRFKPMPRYERGVVTFGGVQNGKASAVGRMFIQPMVTKASGETVKLDDVIGVKFALICWGSRPDRWMSAGTVRILERIGTEIICAVPMVQQAHEVPLYNGITVLGDKSGDLKEWFGQHDEAVVLLRPDRFVAGACAPQRIDAMVAEVAETMSYLQPLPGAAAAVPRVAVVNRA</sequence>
<dbReference type="Gene3D" id="3.30.70.2450">
    <property type="match status" value="1"/>
</dbReference>